<reference evidence="1" key="1">
    <citation type="journal article" date="2014" name="Front. Microbiol.">
        <title>High frequency of phylogenetically diverse reductive dehalogenase-homologous genes in deep subseafloor sedimentary metagenomes.</title>
        <authorList>
            <person name="Kawai M."/>
            <person name="Futagami T."/>
            <person name="Toyoda A."/>
            <person name="Takaki Y."/>
            <person name="Nishi S."/>
            <person name="Hori S."/>
            <person name="Arai W."/>
            <person name="Tsubouchi T."/>
            <person name="Morono Y."/>
            <person name="Uchiyama I."/>
            <person name="Ito T."/>
            <person name="Fujiyama A."/>
            <person name="Inagaki F."/>
            <person name="Takami H."/>
        </authorList>
    </citation>
    <scope>NUCLEOTIDE SEQUENCE</scope>
    <source>
        <strain evidence="1">Expedition CK06-06</strain>
    </source>
</reference>
<sequence length="45" mass="5095">TITPALIASLEAQEAVKILLKRGKLFRDRLLYLDIEEGTIEILNL</sequence>
<comment type="caution">
    <text evidence="1">The sequence shown here is derived from an EMBL/GenBank/DDBJ whole genome shotgun (WGS) entry which is preliminary data.</text>
</comment>
<protein>
    <submittedName>
        <fullName evidence="1">Uncharacterized protein</fullName>
    </submittedName>
</protein>
<dbReference type="GO" id="GO:0008641">
    <property type="term" value="F:ubiquitin-like modifier activating enzyme activity"/>
    <property type="evidence" value="ECO:0007669"/>
    <property type="project" value="InterPro"/>
</dbReference>
<gene>
    <name evidence="1" type="ORF">S01H4_02264</name>
</gene>
<feature type="non-terminal residue" evidence="1">
    <location>
        <position position="1"/>
    </location>
</feature>
<organism evidence="1">
    <name type="scientific">marine sediment metagenome</name>
    <dbReference type="NCBI Taxonomy" id="412755"/>
    <lineage>
        <taxon>unclassified sequences</taxon>
        <taxon>metagenomes</taxon>
        <taxon>ecological metagenomes</taxon>
    </lineage>
</organism>
<dbReference type="InterPro" id="IPR035985">
    <property type="entry name" value="Ubiquitin-activating_enz"/>
</dbReference>
<name>X0ZSN9_9ZZZZ</name>
<accession>X0ZSN9</accession>
<dbReference type="SUPFAM" id="SSF69572">
    <property type="entry name" value="Activating enzymes of the ubiquitin-like proteins"/>
    <property type="match status" value="1"/>
</dbReference>
<evidence type="ECO:0000313" key="1">
    <source>
        <dbReference type="EMBL" id="GAG72825.1"/>
    </source>
</evidence>
<dbReference type="EMBL" id="BART01000481">
    <property type="protein sequence ID" value="GAG72825.1"/>
    <property type="molecule type" value="Genomic_DNA"/>
</dbReference>
<proteinExistence type="predicted"/>
<dbReference type="AlphaFoldDB" id="X0ZSN9"/>